<protein>
    <recommendedName>
        <fullName evidence="4">DDE-1 domain-containing protein</fullName>
    </recommendedName>
</protein>
<feature type="region of interest" description="Disordered" evidence="1">
    <location>
        <begin position="125"/>
        <end position="277"/>
    </location>
</feature>
<evidence type="ECO:0000313" key="3">
    <source>
        <dbReference type="Proteomes" id="UP001163828"/>
    </source>
</evidence>
<sequence length="814" mass="91018">MPPTTKPLSQHLADRLAQLRSLLQNLPHNLPLNPPESSYHFSLPPEDIEERGIFGAVSRCLEICLGQNRGGTTRYTERGPRLEAMVDMLKSAVEQMGDGDREATDSAWLERLITSALDMGARVPKRKQWGTTAHSESPAVKKIKSTDSIVITDSESDASESSTHPLRTTTSSSSFSSLLSAPKMKQGKLSFTKDTRTDAQKQADRQRTILRDSELRVKREANAAAEKEQKKQRKKELAQKRQQRHRKKLRDARTSDFQSEDNQLSDVSGQPSNSANHVVAQRDLASISRPGFEEWRENRNGARGGKEQNKAVRTNWFHPFLWVGIDAAMRKADWSCEDAVKILHRERPELYGKLTRGVVWKWKVKGESEWTQKTNDNIEKGHTPVASGRAGPLAKSPELVQQIKTTLQGLRTTGLVVNATLARSIILGLIQERQPDILNEKFRCTEWFVRSFLQSVMGWTPRAGTRAAAHLPANADDLCERTFFRLAYCMKWENIPAKLVINMDQQGIYVLPNSTKTFHTKGDSQVDILGKEEKRAFTILVASTAAGDFLPIQSVWGGKTKNSLPKQSAAGMDEALASGFHFTAAASETSARSHFSTFKTMKEWIENILIPYIRSVIVSDPSLDDDQKAILFIDVYPVHTGVHREQLAAGAKPEEIRITSSLPKLRDASVAPLVEAYKFMKTPEGKRLILKAWEQCTAKGYNLSEACLTSKDTIHALNTYLRSDPTLHDEIQARCGQVFGIADESAIEMDTDQNNDFHDDLDIPFDDVVANTFRERNGTHEAQDGLVGTAEEENIWSYNDDGNLWSASDTLPVA</sequence>
<name>A0ABQ8QLT3_9AGAR</name>
<accession>A0ABQ8QLT3</accession>
<proteinExistence type="predicted"/>
<feature type="compositionally biased region" description="Polar residues" evidence="1">
    <location>
        <begin position="255"/>
        <end position="276"/>
    </location>
</feature>
<evidence type="ECO:0000313" key="2">
    <source>
        <dbReference type="EMBL" id="KAJ3999480.1"/>
    </source>
</evidence>
<evidence type="ECO:0008006" key="4">
    <source>
        <dbReference type="Google" id="ProtNLM"/>
    </source>
</evidence>
<organism evidence="2 3">
    <name type="scientific">Lentinula boryana</name>
    <dbReference type="NCBI Taxonomy" id="40481"/>
    <lineage>
        <taxon>Eukaryota</taxon>
        <taxon>Fungi</taxon>
        <taxon>Dikarya</taxon>
        <taxon>Basidiomycota</taxon>
        <taxon>Agaricomycotina</taxon>
        <taxon>Agaricomycetes</taxon>
        <taxon>Agaricomycetidae</taxon>
        <taxon>Agaricales</taxon>
        <taxon>Marasmiineae</taxon>
        <taxon>Omphalotaceae</taxon>
        <taxon>Lentinula</taxon>
    </lineage>
</organism>
<feature type="compositionally biased region" description="Basic and acidic residues" evidence="1">
    <location>
        <begin position="191"/>
        <end position="239"/>
    </location>
</feature>
<evidence type="ECO:0000256" key="1">
    <source>
        <dbReference type="SAM" id="MobiDB-lite"/>
    </source>
</evidence>
<dbReference type="Proteomes" id="UP001163828">
    <property type="component" value="Unassembled WGS sequence"/>
</dbReference>
<gene>
    <name evidence="2" type="ORF">F5050DRAFT_1900773</name>
</gene>
<keyword evidence="3" id="KW-1185">Reference proteome</keyword>
<reference evidence="2" key="1">
    <citation type="submission" date="2022-08" db="EMBL/GenBank/DDBJ databases">
        <authorList>
            <consortium name="DOE Joint Genome Institute"/>
            <person name="Min B."/>
            <person name="Riley R."/>
            <person name="Sierra-Patev S."/>
            <person name="Naranjo-Ortiz M."/>
            <person name="Looney B."/>
            <person name="Konkel Z."/>
            <person name="Slot J.C."/>
            <person name="Sakamoto Y."/>
            <person name="Steenwyk J.L."/>
            <person name="Rokas A."/>
            <person name="Carro J."/>
            <person name="Camarero S."/>
            <person name="Ferreira P."/>
            <person name="Molpeceres G."/>
            <person name="Ruiz-Duenas F.J."/>
            <person name="Serrano A."/>
            <person name="Henrissat B."/>
            <person name="Drula E."/>
            <person name="Hughes K.W."/>
            <person name="Mata J.L."/>
            <person name="Ishikawa N.K."/>
            <person name="Vargas-Isla R."/>
            <person name="Ushijima S."/>
            <person name="Smith C.A."/>
            <person name="Ahrendt S."/>
            <person name="Andreopoulos W."/>
            <person name="He G."/>
            <person name="Labutti K."/>
            <person name="Lipzen A."/>
            <person name="Ng V."/>
            <person name="Sandor L."/>
            <person name="Barry K."/>
            <person name="Martinez A.T."/>
            <person name="Xiao Y."/>
            <person name="Gibbons J.G."/>
            <person name="Terashima K."/>
            <person name="Hibbett D.S."/>
            <person name="Grigoriev I.V."/>
        </authorList>
    </citation>
    <scope>NUCLEOTIDE SEQUENCE</scope>
    <source>
        <strain evidence="2">TFB10827</strain>
    </source>
</reference>
<comment type="caution">
    <text evidence="2">The sequence shown here is derived from an EMBL/GenBank/DDBJ whole genome shotgun (WGS) entry which is preliminary data.</text>
</comment>
<dbReference type="EMBL" id="MU790538">
    <property type="protein sequence ID" value="KAJ3999480.1"/>
    <property type="molecule type" value="Genomic_DNA"/>
</dbReference>
<feature type="compositionally biased region" description="Basic residues" evidence="1">
    <location>
        <begin position="241"/>
        <end position="250"/>
    </location>
</feature>
<feature type="compositionally biased region" description="Low complexity" evidence="1">
    <location>
        <begin position="159"/>
        <end position="180"/>
    </location>
</feature>